<evidence type="ECO:0000256" key="13">
    <source>
        <dbReference type="SAM" id="MobiDB-lite"/>
    </source>
</evidence>
<evidence type="ECO:0000259" key="16">
    <source>
        <dbReference type="PROSITE" id="PS50112"/>
    </source>
</evidence>
<dbReference type="InterPro" id="IPR004358">
    <property type="entry name" value="Sig_transdc_His_kin-like_C"/>
</dbReference>
<feature type="transmembrane region" description="Helical" evidence="14">
    <location>
        <begin position="31"/>
        <end position="49"/>
    </location>
</feature>
<dbReference type="Pfam" id="PF13188">
    <property type="entry name" value="PAS_8"/>
    <property type="match status" value="1"/>
</dbReference>
<dbReference type="PROSITE" id="PS50112">
    <property type="entry name" value="PAS"/>
    <property type="match status" value="1"/>
</dbReference>
<accession>A0A938BPN8</accession>
<dbReference type="InterPro" id="IPR050736">
    <property type="entry name" value="Sensor_HK_Regulatory"/>
</dbReference>
<sequence length="631" mass="67226">MAVYSGRPRARADSVLGRHALWPRGLPLGRALLVTGALLVFAAGATWLVQRDHRTESEIRLAARGQALAETVAQAACAETTFADAGRLARILASAARQGGLAAGAILDETGLVVAHTDPLRAGKAWLGPVPGDAEGGAAARARAELFDGRPGTVCLRPLLDARGAAGTVALLLPEPPRAFPGRGWLRTFLPAGLMVLAFLGLIQMTTRWALRPTAAFLERLAGTLDPPQAPAGALDRPRAPAAAPTASGEFCDELRERALRRARELQAAQEELIIRNRTLDYERRRTAAVLEQLPDGLILTDALDQIVLVNRAAGALLGLAHAGSASDSPELPPRLRELLAGVGRGGRLIHEAPAEQGTRPLLITHTPLAGPQERSAGSLYLLRDVTAQRAAQQAQAEFLSQISHELKSPLNTIVAYVEALADEQQLQPGERQEFYNTLSSEAQRMARLISNLLQLSRIQLGNLSARFAYVKTDTLVRGLAESVAAQAAARRQRLDVQVPENLPALYGDKDLVGVAITNLLGNAIKYTPEGGEIALRASADGGGVTVEVADNGIGIPAEDLERVFERFARSEQEEVRRQSGTGLGLALVREIAELHAGRVTVESETGQGSRFRLWLPGREAGERLDLGAAA</sequence>
<dbReference type="CDD" id="cd00082">
    <property type="entry name" value="HisKA"/>
    <property type="match status" value="1"/>
</dbReference>
<dbReference type="Gene3D" id="3.30.450.20">
    <property type="entry name" value="PAS domain"/>
    <property type="match status" value="1"/>
</dbReference>
<evidence type="ECO:0000256" key="12">
    <source>
        <dbReference type="ARBA" id="ARBA00023136"/>
    </source>
</evidence>
<evidence type="ECO:0000256" key="2">
    <source>
        <dbReference type="ARBA" id="ARBA00004236"/>
    </source>
</evidence>
<comment type="subcellular location">
    <subcellularLocation>
        <location evidence="2">Cell membrane</location>
    </subcellularLocation>
    <subcellularLocation>
        <location evidence="3">Membrane raft</location>
        <topology evidence="3">Multi-pass membrane protein</topology>
    </subcellularLocation>
</comment>
<feature type="transmembrane region" description="Helical" evidence="14">
    <location>
        <begin position="188"/>
        <end position="211"/>
    </location>
</feature>
<feature type="compositionally biased region" description="Low complexity" evidence="13">
    <location>
        <begin position="231"/>
        <end position="247"/>
    </location>
</feature>
<feature type="domain" description="Histidine kinase" evidence="15">
    <location>
        <begin position="402"/>
        <end position="620"/>
    </location>
</feature>
<evidence type="ECO:0000256" key="9">
    <source>
        <dbReference type="ARBA" id="ARBA00022777"/>
    </source>
</evidence>
<evidence type="ECO:0000256" key="10">
    <source>
        <dbReference type="ARBA" id="ARBA00022840"/>
    </source>
</evidence>
<evidence type="ECO:0000256" key="14">
    <source>
        <dbReference type="SAM" id="Phobius"/>
    </source>
</evidence>
<keyword evidence="8" id="KW-0547">Nucleotide-binding</keyword>
<dbReference type="PANTHER" id="PTHR43711">
    <property type="entry name" value="TWO-COMPONENT HISTIDINE KINASE"/>
    <property type="match status" value="1"/>
</dbReference>
<dbReference type="InterPro" id="IPR036890">
    <property type="entry name" value="HATPase_C_sf"/>
</dbReference>
<keyword evidence="12 14" id="KW-0472">Membrane</keyword>
<dbReference type="Pfam" id="PF02518">
    <property type="entry name" value="HATPase_c"/>
    <property type="match status" value="1"/>
</dbReference>
<dbReference type="Proteomes" id="UP000748308">
    <property type="component" value="Unassembled WGS sequence"/>
</dbReference>
<dbReference type="Gene3D" id="1.10.287.130">
    <property type="match status" value="1"/>
</dbReference>
<dbReference type="PANTHER" id="PTHR43711:SF1">
    <property type="entry name" value="HISTIDINE KINASE 1"/>
    <property type="match status" value="1"/>
</dbReference>
<reference evidence="17" key="1">
    <citation type="submission" date="2019-03" db="EMBL/GenBank/DDBJ databases">
        <title>Lake Tanganyika Metagenome-Assembled Genomes (MAGs).</title>
        <authorList>
            <person name="Tran P."/>
        </authorList>
    </citation>
    <scope>NUCLEOTIDE SEQUENCE</scope>
    <source>
        <strain evidence="17">M_DeepCast_400m_m2_100</strain>
    </source>
</reference>
<dbReference type="InterPro" id="IPR005467">
    <property type="entry name" value="His_kinase_dom"/>
</dbReference>
<evidence type="ECO:0000256" key="8">
    <source>
        <dbReference type="ARBA" id="ARBA00022741"/>
    </source>
</evidence>
<dbReference type="InterPro" id="IPR035965">
    <property type="entry name" value="PAS-like_dom_sf"/>
</dbReference>
<feature type="region of interest" description="Disordered" evidence="13">
    <location>
        <begin position="228"/>
        <end position="248"/>
    </location>
</feature>
<evidence type="ECO:0000259" key="15">
    <source>
        <dbReference type="PROSITE" id="PS50109"/>
    </source>
</evidence>
<dbReference type="EC" id="2.7.13.3" evidence="4"/>
<gene>
    <name evidence="17" type="ORF">FJY75_01020</name>
</gene>
<dbReference type="Pfam" id="PF00512">
    <property type="entry name" value="HisKA"/>
    <property type="match status" value="1"/>
</dbReference>
<keyword evidence="14" id="KW-1133">Transmembrane helix</keyword>
<dbReference type="SUPFAM" id="SSF55785">
    <property type="entry name" value="PYP-like sensor domain (PAS domain)"/>
    <property type="match status" value="1"/>
</dbReference>
<keyword evidence="5" id="KW-1003">Cell membrane</keyword>
<keyword evidence="14" id="KW-0812">Transmembrane</keyword>
<dbReference type="InterPro" id="IPR003594">
    <property type="entry name" value="HATPase_dom"/>
</dbReference>
<evidence type="ECO:0000256" key="7">
    <source>
        <dbReference type="ARBA" id="ARBA00022679"/>
    </source>
</evidence>
<protein>
    <recommendedName>
        <fullName evidence="4">histidine kinase</fullName>
        <ecNumber evidence="4">2.7.13.3</ecNumber>
    </recommendedName>
</protein>
<dbReference type="GO" id="GO:0005886">
    <property type="term" value="C:plasma membrane"/>
    <property type="evidence" value="ECO:0007669"/>
    <property type="project" value="UniProtKB-SubCell"/>
</dbReference>
<keyword evidence="7" id="KW-0808">Transferase</keyword>
<comment type="catalytic activity">
    <reaction evidence="1">
        <text>ATP + protein L-histidine = ADP + protein N-phospho-L-histidine.</text>
        <dbReference type="EC" id="2.7.13.3"/>
    </reaction>
</comment>
<evidence type="ECO:0000313" key="18">
    <source>
        <dbReference type="Proteomes" id="UP000748308"/>
    </source>
</evidence>
<dbReference type="SUPFAM" id="SSF47384">
    <property type="entry name" value="Homodimeric domain of signal transducing histidine kinase"/>
    <property type="match status" value="1"/>
</dbReference>
<dbReference type="SMART" id="SM00388">
    <property type="entry name" value="HisKA"/>
    <property type="match status" value="1"/>
</dbReference>
<name>A0A938BPN8_UNCEI</name>
<dbReference type="FunFam" id="3.30.565.10:FF:000023">
    <property type="entry name" value="PAS domain-containing sensor histidine kinase"/>
    <property type="match status" value="1"/>
</dbReference>
<dbReference type="Gene3D" id="3.30.565.10">
    <property type="entry name" value="Histidine kinase-like ATPase, C-terminal domain"/>
    <property type="match status" value="1"/>
</dbReference>
<keyword evidence="10" id="KW-0067">ATP-binding</keyword>
<dbReference type="CDD" id="cd00075">
    <property type="entry name" value="HATPase"/>
    <property type="match status" value="1"/>
</dbReference>
<comment type="caution">
    <text evidence="17">The sequence shown here is derived from an EMBL/GenBank/DDBJ whole genome shotgun (WGS) entry which is preliminary data.</text>
</comment>
<evidence type="ECO:0000256" key="4">
    <source>
        <dbReference type="ARBA" id="ARBA00012438"/>
    </source>
</evidence>
<dbReference type="InterPro" id="IPR036097">
    <property type="entry name" value="HisK_dim/P_sf"/>
</dbReference>
<dbReference type="InterPro" id="IPR000014">
    <property type="entry name" value="PAS"/>
</dbReference>
<dbReference type="SUPFAM" id="SSF55874">
    <property type="entry name" value="ATPase domain of HSP90 chaperone/DNA topoisomerase II/histidine kinase"/>
    <property type="match status" value="1"/>
</dbReference>
<keyword evidence="6" id="KW-0597">Phosphoprotein</keyword>
<evidence type="ECO:0000256" key="3">
    <source>
        <dbReference type="ARBA" id="ARBA00004314"/>
    </source>
</evidence>
<dbReference type="PRINTS" id="PR00344">
    <property type="entry name" value="BCTRLSENSOR"/>
</dbReference>
<keyword evidence="11" id="KW-0902">Two-component regulatory system</keyword>
<dbReference type="InterPro" id="IPR003661">
    <property type="entry name" value="HisK_dim/P_dom"/>
</dbReference>
<evidence type="ECO:0000256" key="11">
    <source>
        <dbReference type="ARBA" id="ARBA00023012"/>
    </source>
</evidence>
<dbReference type="GO" id="GO:0045121">
    <property type="term" value="C:membrane raft"/>
    <property type="evidence" value="ECO:0007669"/>
    <property type="project" value="UniProtKB-SubCell"/>
</dbReference>
<keyword evidence="9" id="KW-0418">Kinase</keyword>
<dbReference type="FunFam" id="1.10.287.130:FF:000001">
    <property type="entry name" value="Two-component sensor histidine kinase"/>
    <property type="match status" value="1"/>
</dbReference>
<evidence type="ECO:0000256" key="5">
    <source>
        <dbReference type="ARBA" id="ARBA00022475"/>
    </source>
</evidence>
<evidence type="ECO:0000256" key="1">
    <source>
        <dbReference type="ARBA" id="ARBA00000085"/>
    </source>
</evidence>
<proteinExistence type="predicted"/>
<dbReference type="SMART" id="SM00387">
    <property type="entry name" value="HATPase_c"/>
    <property type="match status" value="1"/>
</dbReference>
<feature type="domain" description="PAS" evidence="16">
    <location>
        <begin position="283"/>
        <end position="320"/>
    </location>
</feature>
<dbReference type="EMBL" id="VGIY01000011">
    <property type="protein sequence ID" value="MBM3316410.1"/>
    <property type="molecule type" value="Genomic_DNA"/>
</dbReference>
<dbReference type="GO" id="GO:0000155">
    <property type="term" value="F:phosphorelay sensor kinase activity"/>
    <property type="evidence" value="ECO:0007669"/>
    <property type="project" value="InterPro"/>
</dbReference>
<dbReference type="AlphaFoldDB" id="A0A938BPN8"/>
<evidence type="ECO:0000313" key="17">
    <source>
        <dbReference type="EMBL" id="MBM3316410.1"/>
    </source>
</evidence>
<dbReference type="PROSITE" id="PS50109">
    <property type="entry name" value="HIS_KIN"/>
    <property type="match status" value="1"/>
</dbReference>
<dbReference type="GO" id="GO:0005524">
    <property type="term" value="F:ATP binding"/>
    <property type="evidence" value="ECO:0007669"/>
    <property type="project" value="UniProtKB-KW"/>
</dbReference>
<organism evidence="17 18">
    <name type="scientific">Eiseniibacteriota bacterium</name>
    <dbReference type="NCBI Taxonomy" id="2212470"/>
    <lineage>
        <taxon>Bacteria</taxon>
        <taxon>Candidatus Eiseniibacteriota</taxon>
    </lineage>
</organism>
<evidence type="ECO:0000256" key="6">
    <source>
        <dbReference type="ARBA" id="ARBA00022553"/>
    </source>
</evidence>